<evidence type="ECO:0000313" key="3">
    <source>
        <dbReference type="Proteomes" id="UP000586454"/>
    </source>
</evidence>
<dbReference type="GO" id="GO:0098627">
    <property type="term" value="F:protein arginine phosphatase activity"/>
    <property type="evidence" value="ECO:0007669"/>
    <property type="project" value="UniProtKB-EC"/>
</dbReference>
<dbReference type="SMART" id="SM00226">
    <property type="entry name" value="LMWPc"/>
    <property type="match status" value="1"/>
</dbReference>
<comment type="caution">
    <text evidence="2">The sequence shown here is derived from an EMBL/GenBank/DDBJ whole genome shotgun (WGS) entry which is preliminary data.</text>
</comment>
<accession>A0A6V6Y6W4</accession>
<feature type="domain" description="Phosphotyrosine protein phosphatase I" evidence="1">
    <location>
        <begin position="1"/>
        <end position="139"/>
    </location>
</feature>
<name>A0A6V6Y6W4_9FIRM</name>
<keyword evidence="2" id="KW-0378">Hydrolase</keyword>
<keyword evidence="3" id="KW-1185">Reference proteome</keyword>
<dbReference type="InterPro" id="IPR050438">
    <property type="entry name" value="LMW_PTPase"/>
</dbReference>
<protein>
    <submittedName>
        <fullName evidence="2">Protein-arginine-phosphatase</fullName>
        <ecNumber evidence="2">3.9.1.2</ecNumber>
    </submittedName>
</protein>
<reference evidence="2 3" key="1">
    <citation type="submission" date="2020-06" db="EMBL/GenBank/DDBJ databases">
        <authorList>
            <person name="Criscuolo A."/>
        </authorList>
    </citation>
    <scope>NUCLEOTIDE SEQUENCE [LARGE SCALE GENOMIC DNA]</scope>
    <source>
        <strain evidence="2">1804121828</strain>
    </source>
</reference>
<dbReference type="AlphaFoldDB" id="A0A6V6Y6W4"/>
<dbReference type="EC" id="3.9.1.2" evidence="2"/>
<dbReference type="InterPro" id="IPR023485">
    <property type="entry name" value="Ptyr_pPase"/>
</dbReference>
<dbReference type="InterPro" id="IPR036196">
    <property type="entry name" value="Ptyr_pPase_sf"/>
</dbReference>
<evidence type="ECO:0000259" key="1">
    <source>
        <dbReference type="SMART" id="SM00226"/>
    </source>
</evidence>
<proteinExistence type="predicted"/>
<dbReference type="Gene3D" id="3.40.50.2300">
    <property type="match status" value="1"/>
</dbReference>
<dbReference type="SUPFAM" id="SSF52788">
    <property type="entry name" value="Phosphotyrosine protein phosphatases I"/>
    <property type="match status" value="1"/>
</dbReference>
<dbReference type="PANTHER" id="PTHR11717">
    <property type="entry name" value="LOW MOLECULAR WEIGHT PROTEIN TYROSINE PHOSPHATASE"/>
    <property type="match status" value="1"/>
</dbReference>
<dbReference type="GO" id="GO:0004725">
    <property type="term" value="F:protein tyrosine phosphatase activity"/>
    <property type="evidence" value="ECO:0007669"/>
    <property type="project" value="TreeGrafter"/>
</dbReference>
<dbReference type="RefSeq" id="WP_180500792.1">
    <property type="nucleotide sequence ID" value="NZ_CAIJCS010000026.1"/>
</dbReference>
<evidence type="ECO:0000313" key="2">
    <source>
        <dbReference type="EMBL" id="CAC9935549.1"/>
    </source>
</evidence>
<dbReference type="Pfam" id="PF01451">
    <property type="entry name" value="LMWPc"/>
    <property type="match status" value="1"/>
</dbReference>
<sequence>MNILYICTGNTCRSPMAKVLTEVEADKRNIGHTVRSRGMAAHDGEGMSHGALKALAEEGINGSFHKAKTLSEKDLEWADKIYVMTHTMAANLKRGWPAYGDKIEPFAEKDVIDPFGADMTIYRFTKNSLMKEIERKFEEDEL</sequence>
<dbReference type="PANTHER" id="PTHR11717:SF31">
    <property type="entry name" value="LOW MOLECULAR WEIGHT PROTEIN-TYROSINE-PHOSPHATASE ETP-RELATED"/>
    <property type="match status" value="1"/>
</dbReference>
<dbReference type="EMBL" id="CAIJCS010000026">
    <property type="protein sequence ID" value="CAC9935549.1"/>
    <property type="molecule type" value="Genomic_DNA"/>
</dbReference>
<organism evidence="2 3">
    <name type="scientific">Aedoeadaptatus nemausensis</name>
    <dbReference type="NCBI Taxonomy" id="2582829"/>
    <lineage>
        <taxon>Bacteria</taxon>
        <taxon>Bacillati</taxon>
        <taxon>Bacillota</taxon>
        <taxon>Tissierellia</taxon>
        <taxon>Tissierellales</taxon>
        <taxon>Peptoniphilaceae</taxon>
        <taxon>Aedoeadaptatus</taxon>
    </lineage>
</organism>
<gene>
    <name evidence="2" type="primary">ywlE</name>
    <name evidence="2" type="ORF">PEPNEM18_01546</name>
</gene>
<dbReference type="Proteomes" id="UP000586454">
    <property type="component" value="Unassembled WGS sequence"/>
</dbReference>